<dbReference type="EMBL" id="KL363183">
    <property type="protein sequence ID" value="KFD58613.1"/>
    <property type="molecule type" value="Genomic_DNA"/>
</dbReference>
<evidence type="ECO:0000313" key="1">
    <source>
        <dbReference type="EMBL" id="KFD58613.1"/>
    </source>
</evidence>
<reference evidence="1 3" key="1">
    <citation type="journal article" date="2014" name="Nat. Genet.">
        <title>Genome and transcriptome of the porcine whipworm Trichuris suis.</title>
        <authorList>
            <person name="Jex A.R."/>
            <person name="Nejsum P."/>
            <person name="Schwarz E.M."/>
            <person name="Hu L."/>
            <person name="Young N.D."/>
            <person name="Hall R.S."/>
            <person name="Korhonen P.K."/>
            <person name="Liao S."/>
            <person name="Thamsborg S."/>
            <person name="Xia J."/>
            <person name="Xu P."/>
            <person name="Wang S."/>
            <person name="Scheerlinck J.P."/>
            <person name="Hofmann A."/>
            <person name="Sternberg P.W."/>
            <person name="Wang J."/>
            <person name="Gasser R.B."/>
        </authorList>
    </citation>
    <scope>NUCLEOTIDE SEQUENCE [LARGE SCALE GENOMIC DNA]</scope>
    <source>
        <strain evidence="2">DCEP-RM93F</strain>
        <strain evidence="1">DCEP-RM93M</strain>
    </source>
</reference>
<proteinExistence type="predicted"/>
<name>A0A085MN17_9BILA</name>
<dbReference type="Proteomes" id="UP000030758">
    <property type="component" value="Unassembled WGS sequence"/>
</dbReference>
<gene>
    <name evidence="1" type="ORF">M513_00306</name>
    <name evidence="2" type="ORF">M514_00306</name>
</gene>
<dbReference type="AlphaFoldDB" id="A0A085MN17"/>
<dbReference type="Proteomes" id="UP000030764">
    <property type="component" value="Unassembled WGS sequence"/>
</dbReference>
<evidence type="ECO:0000313" key="3">
    <source>
        <dbReference type="Proteomes" id="UP000030764"/>
    </source>
</evidence>
<keyword evidence="3" id="KW-1185">Reference proteome</keyword>
<evidence type="ECO:0000313" key="2">
    <source>
        <dbReference type="EMBL" id="KFD68578.1"/>
    </source>
</evidence>
<sequence>MYDSTRHFVWRFRGSSGIAGCILLVDEHSKPLFYDRFAFDELILWTATAPSLQGQEQWKLVQNNSKILTWALTMERRLAHNRHTVEFTTNMEQLFGTLPLLDSISTTASKNQ</sequence>
<organism evidence="1 3">
    <name type="scientific">Trichuris suis</name>
    <name type="common">pig whipworm</name>
    <dbReference type="NCBI Taxonomy" id="68888"/>
    <lineage>
        <taxon>Eukaryota</taxon>
        <taxon>Metazoa</taxon>
        <taxon>Ecdysozoa</taxon>
        <taxon>Nematoda</taxon>
        <taxon>Enoplea</taxon>
        <taxon>Dorylaimia</taxon>
        <taxon>Trichinellida</taxon>
        <taxon>Trichuridae</taxon>
        <taxon>Trichuris</taxon>
    </lineage>
</organism>
<accession>A0A085MN17</accession>
<protein>
    <submittedName>
        <fullName evidence="1">Uncharacterized protein</fullName>
    </submittedName>
</protein>
<dbReference type="EMBL" id="KL367503">
    <property type="protein sequence ID" value="KFD68578.1"/>
    <property type="molecule type" value="Genomic_DNA"/>
</dbReference>